<name>A0AAQ4DBD9_AMBAM</name>
<dbReference type="EMBL" id="JARKHS020032604">
    <property type="protein sequence ID" value="KAK8759779.1"/>
    <property type="molecule type" value="Genomic_DNA"/>
</dbReference>
<organism evidence="2 3">
    <name type="scientific">Amblyomma americanum</name>
    <name type="common">Lone star tick</name>
    <dbReference type="NCBI Taxonomy" id="6943"/>
    <lineage>
        <taxon>Eukaryota</taxon>
        <taxon>Metazoa</taxon>
        <taxon>Ecdysozoa</taxon>
        <taxon>Arthropoda</taxon>
        <taxon>Chelicerata</taxon>
        <taxon>Arachnida</taxon>
        <taxon>Acari</taxon>
        <taxon>Parasitiformes</taxon>
        <taxon>Ixodida</taxon>
        <taxon>Ixodoidea</taxon>
        <taxon>Ixodidae</taxon>
        <taxon>Amblyomminae</taxon>
        <taxon>Amblyomma</taxon>
    </lineage>
</organism>
<keyword evidence="3" id="KW-1185">Reference proteome</keyword>
<sequence length="239" mass="25008">MPSPLFLIFFGILGTSYGSSIGSQCTNFSFPNFLEIGACLQSSGDLCSANTEGIVGFTVDLVQCAFSGLATVDVGSQRYLLIEFLKFLLRAETDDFVVVYPLIIAVCKGLSGVVGTITGNILDINCGKLNFDRKVVCGKPIFISVEATTPFAKCLGKNGLTCDGNTPVYEPVALGSVKVLACLVVYVLTTNPNEAGAQLGCDLLAIVSRTFGSAGSALLSPLLCALQNALRLTCSSLTC</sequence>
<accession>A0AAQ4DBD9</accession>
<reference evidence="2 3" key="1">
    <citation type="journal article" date="2023" name="Arcadia Sci">
        <title>De novo assembly of a long-read Amblyomma americanum tick genome.</title>
        <authorList>
            <person name="Chou S."/>
            <person name="Poskanzer K.E."/>
            <person name="Rollins M."/>
            <person name="Thuy-Boun P.S."/>
        </authorList>
    </citation>
    <scope>NUCLEOTIDE SEQUENCE [LARGE SCALE GENOMIC DNA]</scope>
    <source>
        <strain evidence="2">F_SG_1</strain>
        <tissue evidence="2">Salivary glands</tissue>
    </source>
</reference>
<feature type="signal peptide" evidence="1">
    <location>
        <begin position="1"/>
        <end position="18"/>
    </location>
</feature>
<proteinExistence type="predicted"/>
<feature type="chain" id="PRO_5043043704" description="Secreted protein" evidence="1">
    <location>
        <begin position="19"/>
        <end position="239"/>
    </location>
</feature>
<evidence type="ECO:0008006" key="4">
    <source>
        <dbReference type="Google" id="ProtNLM"/>
    </source>
</evidence>
<dbReference type="AlphaFoldDB" id="A0AAQ4DBD9"/>
<evidence type="ECO:0000313" key="3">
    <source>
        <dbReference type="Proteomes" id="UP001321473"/>
    </source>
</evidence>
<protein>
    <recommendedName>
        <fullName evidence="4">Secreted protein</fullName>
    </recommendedName>
</protein>
<evidence type="ECO:0000256" key="1">
    <source>
        <dbReference type="SAM" id="SignalP"/>
    </source>
</evidence>
<comment type="caution">
    <text evidence="2">The sequence shown here is derived from an EMBL/GenBank/DDBJ whole genome shotgun (WGS) entry which is preliminary data.</text>
</comment>
<evidence type="ECO:0000313" key="2">
    <source>
        <dbReference type="EMBL" id="KAK8759779.1"/>
    </source>
</evidence>
<dbReference type="Proteomes" id="UP001321473">
    <property type="component" value="Unassembled WGS sequence"/>
</dbReference>
<keyword evidence="1" id="KW-0732">Signal</keyword>
<gene>
    <name evidence="2" type="ORF">V5799_028954</name>
</gene>